<dbReference type="Gene3D" id="3.30.420.10">
    <property type="entry name" value="Ribonuclease H-like superfamily/Ribonuclease H"/>
    <property type="match status" value="3"/>
</dbReference>
<dbReference type="GO" id="GO:0003676">
    <property type="term" value="F:nucleic acid binding"/>
    <property type="evidence" value="ECO:0007669"/>
    <property type="project" value="InterPro"/>
</dbReference>
<dbReference type="CDD" id="cd09274">
    <property type="entry name" value="RNase_HI_RT_Ty3"/>
    <property type="match status" value="1"/>
</dbReference>
<dbReference type="Gene3D" id="2.40.70.10">
    <property type="entry name" value="Acid Proteases"/>
    <property type="match status" value="1"/>
</dbReference>
<reference evidence="3 4" key="1">
    <citation type="journal article" date="2018" name="PLoS Genet.">
        <title>Population sequencing reveals clonal diversity and ancestral inbreeding in the grapevine cultivar Chardonnay.</title>
        <authorList>
            <person name="Roach M.J."/>
            <person name="Johnson D.L."/>
            <person name="Bohlmann J."/>
            <person name="van Vuuren H.J."/>
            <person name="Jones S.J."/>
            <person name="Pretorius I.S."/>
            <person name="Schmidt S.A."/>
            <person name="Borneman A.R."/>
        </authorList>
    </citation>
    <scope>NUCLEOTIDE SEQUENCE [LARGE SCALE GENOMIC DNA]</scope>
    <source>
        <strain evidence="4">cv. Chardonnay</strain>
        <tissue evidence="3">Leaf</tissue>
    </source>
</reference>
<dbReference type="InterPro" id="IPR012337">
    <property type="entry name" value="RNaseH-like_sf"/>
</dbReference>
<feature type="region of interest" description="Disordered" evidence="1">
    <location>
        <begin position="43"/>
        <end position="76"/>
    </location>
</feature>
<evidence type="ECO:0000313" key="4">
    <source>
        <dbReference type="Proteomes" id="UP000288805"/>
    </source>
</evidence>
<dbReference type="SUPFAM" id="SSF53098">
    <property type="entry name" value="Ribonuclease H-like"/>
    <property type="match status" value="2"/>
</dbReference>
<dbReference type="GO" id="GO:0015074">
    <property type="term" value="P:DNA integration"/>
    <property type="evidence" value="ECO:0007669"/>
    <property type="project" value="InterPro"/>
</dbReference>
<dbReference type="InterPro" id="IPR043128">
    <property type="entry name" value="Rev_trsase/Diguanyl_cyclase"/>
</dbReference>
<dbReference type="PANTHER" id="PTHR48475">
    <property type="entry name" value="RIBONUCLEASE H"/>
    <property type="match status" value="1"/>
</dbReference>
<protein>
    <submittedName>
        <fullName evidence="3">Retrovirus-related Pol polyprotein from transposon 17.6</fullName>
    </submittedName>
</protein>
<dbReference type="InterPro" id="IPR021109">
    <property type="entry name" value="Peptidase_aspartic_dom_sf"/>
</dbReference>
<gene>
    <name evidence="3" type="primary">pol_1105</name>
    <name evidence="3" type="ORF">CK203_026710</name>
</gene>
<feature type="domain" description="Integrase catalytic" evidence="2">
    <location>
        <begin position="1223"/>
        <end position="1299"/>
    </location>
</feature>
<feature type="region of interest" description="Disordered" evidence="1">
    <location>
        <begin position="315"/>
        <end position="339"/>
    </location>
</feature>
<dbReference type="PROSITE" id="PS50994">
    <property type="entry name" value="INTEGRASE"/>
    <property type="match status" value="1"/>
</dbReference>
<dbReference type="SUPFAM" id="SSF56672">
    <property type="entry name" value="DNA/RNA polymerases"/>
    <property type="match status" value="1"/>
</dbReference>
<comment type="caution">
    <text evidence="3">The sequence shown here is derived from an EMBL/GenBank/DDBJ whole genome shotgun (WGS) entry which is preliminary data.</text>
</comment>
<name>A0A438ITX7_VITVI</name>
<evidence type="ECO:0000256" key="1">
    <source>
        <dbReference type="SAM" id="MobiDB-lite"/>
    </source>
</evidence>
<dbReference type="EMBL" id="QGNW01000083">
    <property type="protein sequence ID" value="RVX00198.1"/>
    <property type="molecule type" value="Genomic_DNA"/>
</dbReference>
<dbReference type="InterPro" id="IPR041577">
    <property type="entry name" value="RT_RNaseH_2"/>
</dbReference>
<dbReference type="Gene3D" id="3.10.10.10">
    <property type="entry name" value="HIV Type 1 Reverse Transcriptase, subunit A, domain 1"/>
    <property type="match status" value="1"/>
</dbReference>
<evidence type="ECO:0000313" key="3">
    <source>
        <dbReference type="EMBL" id="RVX00198.1"/>
    </source>
</evidence>
<dbReference type="InterPro" id="IPR043502">
    <property type="entry name" value="DNA/RNA_pol_sf"/>
</dbReference>
<dbReference type="CDD" id="cd01647">
    <property type="entry name" value="RT_LTR"/>
    <property type="match status" value="1"/>
</dbReference>
<dbReference type="InterPro" id="IPR001584">
    <property type="entry name" value="Integrase_cat-core"/>
</dbReference>
<proteinExistence type="predicted"/>
<dbReference type="InterPro" id="IPR036397">
    <property type="entry name" value="RNaseH_sf"/>
</dbReference>
<evidence type="ECO:0000259" key="2">
    <source>
        <dbReference type="PROSITE" id="PS50994"/>
    </source>
</evidence>
<dbReference type="Pfam" id="PF17919">
    <property type="entry name" value="RT_RNaseH_2"/>
    <property type="match status" value="1"/>
</dbReference>
<dbReference type="Proteomes" id="UP000288805">
    <property type="component" value="Unassembled WGS sequence"/>
</dbReference>
<dbReference type="PANTHER" id="PTHR48475:SF1">
    <property type="entry name" value="RNASE H TYPE-1 DOMAIN-CONTAINING PROTEIN"/>
    <property type="match status" value="1"/>
</dbReference>
<dbReference type="Gene3D" id="3.30.70.270">
    <property type="match status" value="2"/>
</dbReference>
<feature type="compositionally biased region" description="Basic and acidic residues" evidence="1">
    <location>
        <begin position="330"/>
        <end position="339"/>
    </location>
</feature>
<sequence>MIMRSLQPRFTRHLMGFPHTDFGSLVQALYGIEEGIVRGLWSESSPIDSKGKKPSRGQRSGDVGAISSVGTRPPRRYQTVGQTLGFYYPPSPYAHYRPMTPTYLHPVSQPVFAAHVTERPPAPFTRPQAPQTTTYVQRPPCQFAQLGMPLSQAFQKLTEGGLLIPLASRPLPQPIPPCFRLDLHCSYHQGPGHDTDHCTALRHAIQDLIDQGLVNLGQPSVTTNLLPAHSTHAVSPSPGDIHHMDLIEDDNIHMLMVLQAPTPFSLILDETPFQLTHPTPLVIGCQDAFVPFTLWLEDDDSDGREIQIVTRSGRIAQPPPPAVRPFEGTASHEEVRREDDEIRVETTTTPERLIHMMTAGRATCIVFSDDDLPPDGLDHVRPLYITVGCSGHRVPSVLLDNDSALNVCPLATAITLGFVPSDFGPSTQTIRAYDSTNREVMGTLMIDLQIGPAMFSTLFQVLRIPTSFNLLLGRPWIHIAGVIPSSLHQKVKFIHDGRVITVRSTRGYILPLLSQYFRSVTGYDLSTWHGVRTTSAGTSEFIAAIDHDTTFGLGFIPTEAITVTWPAAQGEGSETRPRLEEIDSVVHTDRETELQHLFHQLQLSDGAPDTSFPMAITPTSPDRASMLSLCFPEEITSDGGTQTLPVPELPEDDSSFLRALLAQDSFDHDSDPIDERVSPATGDVETVDFGTEDQPRELKIGSPLSTDERDRLIIYSGKEEIQKQLSVGFISVVEYPEWLANVVPVPKKDGKVRVCVDFRDLNKASPKDDFPLPHIDLLVDGTAGHSMLSFMDGFSGYNQILMAPEDMEKTTFITEWDHLDALERFFERIRKFRLRLNPKKCTFGVTSGKLLGHMNQPTVWNDDCQFAFEKIKEYLLSPPVLVPPTPGRPLLLYLSVSDMALGCMLAQIDDLGKERAIYYLSKRMLEYEMKYVMIERLCLALVWATRRLRHYMTEYSVHLISRLDPLRYLFDRPALTGRLMRWLVLLTEFDIQYVSQKSIKGSIVADHLASLPTSEDRPVDDDFPDEEFVAMTSLSGWCMYFDGAANQSGYGIGVLLVSPQGDHIPRSSFGIPDRHPITNNIVEYEACILGLETALELDIRQMEVFGDSNLNRFADALATLASSVDIPIDVVTSGTYPEVATAKDRRALRHLATRFVICGDTLYRRSADGMLLLCLDRASADRVMREVHAGVCGPHMGGHMLAKCPECQIHGDLIHAPPSELHALTSPWPFSVWGIDIIGKVSPKSSSGHEFILVAIDYFTKWVEAASYARLTSARVASFIRSHIICRYGVPHELISQRGHFRAESVANKNIKRILRKMVETSRDWSEKLPFALWAYRTSFRTSTGVTPYSLVYGMETVLPVETKMGSLRVALEQQISETEWAQARFDQLNLLDERRLRVADHVSGLSEKDGLCLQETS</sequence>
<dbReference type="CDD" id="cd00303">
    <property type="entry name" value="retropepsin_like"/>
    <property type="match status" value="1"/>
</dbReference>
<accession>A0A438ITX7</accession>
<organism evidence="3 4">
    <name type="scientific">Vitis vinifera</name>
    <name type="common">Grape</name>
    <dbReference type="NCBI Taxonomy" id="29760"/>
    <lineage>
        <taxon>Eukaryota</taxon>
        <taxon>Viridiplantae</taxon>
        <taxon>Streptophyta</taxon>
        <taxon>Embryophyta</taxon>
        <taxon>Tracheophyta</taxon>
        <taxon>Spermatophyta</taxon>
        <taxon>Magnoliopsida</taxon>
        <taxon>eudicotyledons</taxon>
        <taxon>Gunneridae</taxon>
        <taxon>Pentapetalae</taxon>
        <taxon>rosids</taxon>
        <taxon>Vitales</taxon>
        <taxon>Vitaceae</taxon>
        <taxon>Viteae</taxon>
        <taxon>Vitis</taxon>
    </lineage>
</organism>